<proteinExistence type="predicted"/>
<dbReference type="AlphaFoldDB" id="A0A194PJA0"/>
<dbReference type="EMBL" id="KQ459602">
    <property type="protein sequence ID" value="KPI93501.1"/>
    <property type="molecule type" value="Genomic_DNA"/>
</dbReference>
<dbReference type="Proteomes" id="UP000053268">
    <property type="component" value="Unassembled WGS sequence"/>
</dbReference>
<organism evidence="1 2">
    <name type="scientific">Papilio xuthus</name>
    <name type="common">Asian swallowtail butterfly</name>
    <dbReference type="NCBI Taxonomy" id="66420"/>
    <lineage>
        <taxon>Eukaryota</taxon>
        <taxon>Metazoa</taxon>
        <taxon>Ecdysozoa</taxon>
        <taxon>Arthropoda</taxon>
        <taxon>Hexapoda</taxon>
        <taxon>Insecta</taxon>
        <taxon>Pterygota</taxon>
        <taxon>Neoptera</taxon>
        <taxon>Endopterygota</taxon>
        <taxon>Lepidoptera</taxon>
        <taxon>Glossata</taxon>
        <taxon>Ditrysia</taxon>
        <taxon>Papilionoidea</taxon>
        <taxon>Papilionidae</taxon>
        <taxon>Papilioninae</taxon>
        <taxon>Papilio</taxon>
    </lineage>
</organism>
<protein>
    <submittedName>
        <fullName evidence="1">Uncharacterized protein</fullName>
    </submittedName>
</protein>
<accession>A0A194PJA0</accession>
<evidence type="ECO:0000313" key="1">
    <source>
        <dbReference type="EMBL" id="KPI93501.1"/>
    </source>
</evidence>
<sequence>MPNCYQKNKLCSHRQQRHLNNKGRVCSYGGDYATGYAVPGPPIPPPVTVVVVKDDDPMERILPILLLMMSR</sequence>
<gene>
    <name evidence="1" type="ORF">RR46_10761</name>
</gene>
<evidence type="ECO:0000313" key="2">
    <source>
        <dbReference type="Proteomes" id="UP000053268"/>
    </source>
</evidence>
<keyword evidence="2" id="KW-1185">Reference proteome</keyword>
<name>A0A194PJA0_PAPXU</name>
<reference evidence="1 2" key="1">
    <citation type="journal article" date="2015" name="Nat. Commun.">
        <title>Outbred genome sequencing and CRISPR/Cas9 gene editing in butterflies.</title>
        <authorList>
            <person name="Li X."/>
            <person name="Fan D."/>
            <person name="Zhang W."/>
            <person name="Liu G."/>
            <person name="Zhang L."/>
            <person name="Zhao L."/>
            <person name="Fang X."/>
            <person name="Chen L."/>
            <person name="Dong Y."/>
            <person name="Chen Y."/>
            <person name="Ding Y."/>
            <person name="Zhao R."/>
            <person name="Feng M."/>
            <person name="Zhu Y."/>
            <person name="Feng Y."/>
            <person name="Jiang X."/>
            <person name="Zhu D."/>
            <person name="Xiang H."/>
            <person name="Feng X."/>
            <person name="Li S."/>
            <person name="Wang J."/>
            <person name="Zhang G."/>
            <person name="Kronforst M.R."/>
            <person name="Wang W."/>
        </authorList>
    </citation>
    <scope>NUCLEOTIDE SEQUENCE [LARGE SCALE GENOMIC DNA]</scope>
    <source>
        <strain evidence="1">Ya'a_city_454_Px</strain>
        <tissue evidence="1">Whole body</tissue>
    </source>
</reference>